<dbReference type="AlphaFoldDB" id="A0A6A0H7E0"/>
<dbReference type="OrthoDB" id="2142040at2759"/>
<proteinExistence type="predicted"/>
<dbReference type="InterPro" id="IPR022041">
    <property type="entry name" value="Methyltransf_FA"/>
</dbReference>
<dbReference type="Proteomes" id="UP000711488">
    <property type="component" value="Unassembled WGS sequence"/>
</dbReference>
<dbReference type="PANTHER" id="PTHR36695:SF12">
    <property type="entry name" value="AGAP008648-PA"/>
    <property type="match status" value="1"/>
</dbReference>
<gene>
    <name evidence="2" type="ORF">HAZT_HAZT007288</name>
</gene>
<name>A0A6A0H7E0_HYAAZ</name>
<feature type="domain" description="Farnesoic acid O-methyl transferase" evidence="1">
    <location>
        <begin position="17"/>
        <end position="142"/>
    </location>
</feature>
<evidence type="ECO:0000259" key="1">
    <source>
        <dbReference type="Pfam" id="PF12248"/>
    </source>
</evidence>
<protein>
    <recommendedName>
        <fullName evidence="1">Farnesoic acid O-methyl transferase domain-containing protein</fullName>
    </recommendedName>
</protein>
<dbReference type="EMBL" id="JQDR03006408">
    <property type="protein sequence ID" value="KAA0200302.1"/>
    <property type="molecule type" value="Genomic_DNA"/>
</dbReference>
<dbReference type="PANTHER" id="PTHR36695">
    <property type="entry name" value="AGAP008648-PA"/>
    <property type="match status" value="1"/>
</dbReference>
<evidence type="ECO:0000313" key="2">
    <source>
        <dbReference type="EMBL" id="KAA0200302.1"/>
    </source>
</evidence>
<organism evidence="2">
    <name type="scientific">Hyalella azteca</name>
    <name type="common">Amphipod</name>
    <dbReference type="NCBI Taxonomy" id="294128"/>
    <lineage>
        <taxon>Eukaryota</taxon>
        <taxon>Metazoa</taxon>
        <taxon>Ecdysozoa</taxon>
        <taxon>Arthropoda</taxon>
        <taxon>Crustacea</taxon>
        <taxon>Multicrustacea</taxon>
        <taxon>Malacostraca</taxon>
        <taxon>Eumalacostraca</taxon>
        <taxon>Peracarida</taxon>
        <taxon>Amphipoda</taxon>
        <taxon>Senticaudata</taxon>
        <taxon>Talitrida</taxon>
        <taxon>Talitroidea</taxon>
        <taxon>Hyalellidae</taxon>
        <taxon>Hyalella</taxon>
    </lineage>
</organism>
<comment type="caution">
    <text evidence="2">The sequence shown here is derived from an EMBL/GenBank/DDBJ whole genome shotgun (WGS) entry which is preliminary data.</text>
</comment>
<reference evidence="2" key="3">
    <citation type="submission" date="2019-06" db="EMBL/GenBank/DDBJ databases">
        <authorList>
            <person name="Poynton C."/>
            <person name="Hasenbein S."/>
            <person name="Benoit J.B."/>
            <person name="Sepulveda M.S."/>
            <person name="Poelchau M.F."/>
            <person name="Murali S.C."/>
            <person name="Chen S."/>
            <person name="Glastad K.M."/>
            <person name="Werren J.H."/>
            <person name="Vineis J.H."/>
            <person name="Bowen J.L."/>
            <person name="Friedrich M."/>
            <person name="Jones J."/>
            <person name="Robertson H.M."/>
            <person name="Feyereisen R."/>
            <person name="Mechler-Hickson A."/>
            <person name="Mathers N."/>
            <person name="Lee C.E."/>
            <person name="Colbourne J.K."/>
            <person name="Biales A."/>
            <person name="Johnston J.S."/>
            <person name="Wellborn G.A."/>
            <person name="Rosendale A.J."/>
            <person name="Cridge A.G."/>
            <person name="Munoz-Torres M.C."/>
            <person name="Bain P.A."/>
            <person name="Manny A.R."/>
            <person name="Major K.M."/>
            <person name="Lambert F.N."/>
            <person name="Vulpe C.D."/>
            <person name="Tuck P."/>
            <person name="Blalock B.J."/>
            <person name="Lin Y.-Y."/>
            <person name="Smith M.E."/>
            <person name="Ochoa-Acuna H."/>
            <person name="Chen M.-J.M."/>
            <person name="Childers C.P."/>
            <person name="Qu J."/>
            <person name="Dugan S."/>
            <person name="Lee S.L."/>
            <person name="Chao H."/>
            <person name="Dinh H."/>
            <person name="Han Y."/>
            <person name="Doddapaneni H."/>
            <person name="Worley K.C."/>
            <person name="Muzny D.M."/>
            <person name="Gibbs R.A."/>
            <person name="Richards S."/>
        </authorList>
    </citation>
    <scope>NUCLEOTIDE SEQUENCE</scope>
    <source>
        <strain evidence="2">HAZT.00-mixed</strain>
        <tissue evidence="2">Whole organism</tissue>
    </source>
</reference>
<sequence>MTDIGKREVLEYETGDEKSYKFLPLFGNTLRFSVKAAHDCHLAFTRGTAESEPMFEVFIGAWSGEASAIRFNKGEDLAKVDTPEILNDGEFREFWVTRVGKAVSVGKGGDSDPFLQAELPELVCSTHFGYSTGYGATGTFHFYSCQVFDSGVQYLMLVVKYLMKVFTVCDAGHQVFEDYA</sequence>
<dbReference type="Pfam" id="PF12248">
    <property type="entry name" value="Methyltransf_FA"/>
    <property type="match status" value="1"/>
</dbReference>
<reference evidence="2" key="1">
    <citation type="submission" date="2014-08" db="EMBL/GenBank/DDBJ databases">
        <authorList>
            <person name="Murali S."/>
            <person name="Richards S."/>
            <person name="Bandaranaike D."/>
            <person name="Bellair M."/>
            <person name="Blankenburg K."/>
            <person name="Chao H."/>
            <person name="Dinh H."/>
            <person name="Doddapaneni H."/>
            <person name="Dugan-Rocha S."/>
            <person name="Elkadiri S."/>
            <person name="Gnanaolivu R."/>
            <person name="Hughes D."/>
            <person name="Lee S."/>
            <person name="Li M."/>
            <person name="Ming W."/>
            <person name="Munidasa M."/>
            <person name="Muniz J."/>
            <person name="Nguyen L."/>
            <person name="Osuji N."/>
            <person name="Pu L.-L."/>
            <person name="Puazo M."/>
            <person name="Skinner E."/>
            <person name="Qu C."/>
            <person name="Quiroz J."/>
            <person name="Raj R."/>
            <person name="Weissenberger G."/>
            <person name="Xin Y."/>
            <person name="Zou X."/>
            <person name="Han Y."/>
            <person name="Worley K."/>
            <person name="Muzny D."/>
            <person name="Gibbs R."/>
        </authorList>
    </citation>
    <scope>NUCLEOTIDE SEQUENCE</scope>
    <source>
        <strain evidence="2">HAZT.00-mixed</strain>
        <tissue evidence="2">Whole organism</tissue>
    </source>
</reference>
<reference evidence="2" key="2">
    <citation type="journal article" date="2018" name="Environ. Sci. Technol.">
        <title>The Toxicogenome of Hyalella azteca: A Model for Sediment Ecotoxicology and Evolutionary Toxicology.</title>
        <authorList>
            <person name="Poynton H.C."/>
            <person name="Hasenbein S."/>
            <person name="Benoit J.B."/>
            <person name="Sepulveda M.S."/>
            <person name="Poelchau M.F."/>
            <person name="Hughes D.S.T."/>
            <person name="Murali S.C."/>
            <person name="Chen S."/>
            <person name="Glastad K.M."/>
            <person name="Goodisman M.A.D."/>
            <person name="Werren J.H."/>
            <person name="Vineis J.H."/>
            <person name="Bowen J.L."/>
            <person name="Friedrich M."/>
            <person name="Jones J."/>
            <person name="Robertson H.M."/>
            <person name="Feyereisen R."/>
            <person name="Mechler-Hickson A."/>
            <person name="Mathers N."/>
            <person name="Lee C.E."/>
            <person name="Colbourne J.K."/>
            <person name="Biales A."/>
            <person name="Johnston J.S."/>
            <person name="Wellborn G.A."/>
            <person name="Rosendale A.J."/>
            <person name="Cridge A.G."/>
            <person name="Munoz-Torres M.C."/>
            <person name="Bain P.A."/>
            <person name="Manny A.R."/>
            <person name="Major K.M."/>
            <person name="Lambert F.N."/>
            <person name="Vulpe C.D."/>
            <person name="Tuck P."/>
            <person name="Blalock B.J."/>
            <person name="Lin Y.Y."/>
            <person name="Smith M.E."/>
            <person name="Ochoa-Acuna H."/>
            <person name="Chen M.M."/>
            <person name="Childers C.P."/>
            <person name="Qu J."/>
            <person name="Dugan S."/>
            <person name="Lee S.L."/>
            <person name="Chao H."/>
            <person name="Dinh H."/>
            <person name="Han Y."/>
            <person name="Doddapaneni H."/>
            <person name="Worley K.C."/>
            <person name="Muzny D.M."/>
            <person name="Gibbs R.A."/>
            <person name="Richards S."/>
        </authorList>
    </citation>
    <scope>NUCLEOTIDE SEQUENCE</scope>
    <source>
        <strain evidence="2">HAZT.00-mixed</strain>
        <tissue evidence="2">Whole organism</tissue>
    </source>
</reference>
<accession>A0A6A0H7E0</accession>